<dbReference type="GO" id="GO:0004357">
    <property type="term" value="F:glutamate-cysteine ligase activity"/>
    <property type="evidence" value="ECO:0007669"/>
    <property type="project" value="UniProtKB-EC"/>
</dbReference>
<dbReference type="AlphaFoldDB" id="A0A1H9A3L9"/>
<evidence type="ECO:0000313" key="6">
    <source>
        <dbReference type="EMBL" id="SEP71215.1"/>
    </source>
</evidence>
<dbReference type="PANTHER" id="PTHR36510">
    <property type="entry name" value="GLUTAMATE--CYSTEINE LIGASE 2-RELATED"/>
    <property type="match status" value="1"/>
</dbReference>
<name>A0A1H9A3L9_9PSEU</name>
<comment type="function">
    <text evidence="5">ATP-dependent carboxylate-amine ligase which exhibits weak glutamate--cysteine ligase activity.</text>
</comment>
<dbReference type="Proteomes" id="UP000199028">
    <property type="component" value="Unassembled WGS sequence"/>
</dbReference>
<evidence type="ECO:0000256" key="5">
    <source>
        <dbReference type="HAMAP-Rule" id="MF_01609"/>
    </source>
</evidence>
<dbReference type="InterPro" id="IPR006336">
    <property type="entry name" value="GCS2"/>
</dbReference>
<dbReference type="InterPro" id="IPR014746">
    <property type="entry name" value="Gln_synth/guanido_kin_cat_dom"/>
</dbReference>
<gene>
    <name evidence="6" type="ORF">SAMN05216195_10182</name>
</gene>
<organism evidence="6 7">
    <name type="scientific">Lentzea flaviverrucosa</name>
    <dbReference type="NCBI Taxonomy" id="200379"/>
    <lineage>
        <taxon>Bacteria</taxon>
        <taxon>Bacillati</taxon>
        <taxon>Actinomycetota</taxon>
        <taxon>Actinomycetes</taxon>
        <taxon>Pseudonocardiales</taxon>
        <taxon>Pseudonocardiaceae</taxon>
        <taxon>Lentzea</taxon>
    </lineage>
</organism>
<dbReference type="InterPro" id="IPR050141">
    <property type="entry name" value="GCL_type2/YbdK_subfam"/>
</dbReference>
<dbReference type="RefSeq" id="WP_211335407.1">
    <property type="nucleotide sequence ID" value="NZ_FOFT01000001.1"/>
</dbReference>
<evidence type="ECO:0000313" key="7">
    <source>
        <dbReference type="Proteomes" id="UP000199028"/>
    </source>
</evidence>
<evidence type="ECO:0000256" key="3">
    <source>
        <dbReference type="ARBA" id="ARBA00022840"/>
    </source>
</evidence>
<dbReference type="SUPFAM" id="SSF55931">
    <property type="entry name" value="Glutamine synthetase/guanido kinase"/>
    <property type="match status" value="1"/>
</dbReference>
<dbReference type="Pfam" id="PF04107">
    <property type="entry name" value="GCS2"/>
    <property type="match status" value="1"/>
</dbReference>
<keyword evidence="3 5" id="KW-0067">ATP-binding</keyword>
<evidence type="ECO:0000256" key="2">
    <source>
        <dbReference type="ARBA" id="ARBA00022741"/>
    </source>
</evidence>
<dbReference type="EMBL" id="FOFT01000001">
    <property type="protein sequence ID" value="SEP71215.1"/>
    <property type="molecule type" value="Genomic_DNA"/>
</dbReference>
<protein>
    <recommendedName>
        <fullName evidence="5">Putative glutamate--cysteine ligase 2</fullName>
        <ecNumber evidence="5">6.3.2.2</ecNumber>
    </recommendedName>
    <alternativeName>
        <fullName evidence="5">Gamma-glutamylcysteine synthetase 2</fullName>
        <shortName evidence="5">GCS 2</shortName>
        <shortName evidence="5">Gamma-GCS 2</shortName>
    </alternativeName>
</protein>
<keyword evidence="7" id="KW-1185">Reference proteome</keyword>
<dbReference type="HAMAP" id="MF_01609">
    <property type="entry name" value="Glu_cys_ligase_2"/>
    <property type="match status" value="1"/>
</dbReference>
<dbReference type="GO" id="GO:0042398">
    <property type="term" value="P:modified amino acid biosynthetic process"/>
    <property type="evidence" value="ECO:0007669"/>
    <property type="project" value="InterPro"/>
</dbReference>
<proteinExistence type="inferred from homology"/>
<dbReference type="InterPro" id="IPR011793">
    <property type="entry name" value="YbdK"/>
</dbReference>
<comment type="catalytic activity">
    <reaction evidence="4 5">
        <text>L-cysteine + L-glutamate + ATP = gamma-L-glutamyl-L-cysteine + ADP + phosphate + H(+)</text>
        <dbReference type="Rhea" id="RHEA:13285"/>
        <dbReference type="ChEBI" id="CHEBI:15378"/>
        <dbReference type="ChEBI" id="CHEBI:29985"/>
        <dbReference type="ChEBI" id="CHEBI:30616"/>
        <dbReference type="ChEBI" id="CHEBI:35235"/>
        <dbReference type="ChEBI" id="CHEBI:43474"/>
        <dbReference type="ChEBI" id="CHEBI:58173"/>
        <dbReference type="ChEBI" id="CHEBI:456216"/>
        <dbReference type="EC" id="6.3.2.2"/>
    </reaction>
</comment>
<reference evidence="7" key="1">
    <citation type="submission" date="2016-10" db="EMBL/GenBank/DDBJ databases">
        <authorList>
            <person name="Varghese N."/>
            <person name="Submissions S."/>
        </authorList>
    </citation>
    <scope>NUCLEOTIDE SEQUENCE [LARGE SCALE GENOMIC DNA]</scope>
    <source>
        <strain evidence="7">CGMCC 4.578</strain>
    </source>
</reference>
<accession>A0A1H9A3L9</accession>
<dbReference type="PANTHER" id="PTHR36510:SF1">
    <property type="entry name" value="GLUTAMATE--CYSTEINE LIGASE 2-RELATED"/>
    <property type="match status" value="1"/>
</dbReference>
<sequence length="351" mass="37481">MWFTPIPRGYSGGDVQESGDGHLPDACADTVGVEEEFLLVDAASQRTVMRADAVLARVRDTELTKFHAELAGTQVEAATGPCTGVAALGEALSAARSMLTEAARAEGLELISRGTPVKAATRSVVADGARFHRVLDTYAGVVEDYEACGCHVHVGVPDRETAVAVLKHVRPWLPTLLALSANSPGHGYASWRMVLQSRFPGSGVPPLFRDARDYDDHVARMVTCGTLVDAAQSFWLVRLASRLPTVEFRAADTAAEVDGAVLQAALSRALVHAAHEDVHKGVEPPAVRDDVLAAAVWTASRYGIDGAGVDPWRECRVPATELLDDMVEHVTPALEDRGELALVRELVAARV</sequence>
<dbReference type="GO" id="GO:0005524">
    <property type="term" value="F:ATP binding"/>
    <property type="evidence" value="ECO:0007669"/>
    <property type="project" value="UniProtKB-KW"/>
</dbReference>
<dbReference type="EC" id="6.3.2.2" evidence="5"/>
<evidence type="ECO:0000256" key="1">
    <source>
        <dbReference type="ARBA" id="ARBA00022598"/>
    </source>
</evidence>
<evidence type="ECO:0000256" key="4">
    <source>
        <dbReference type="ARBA" id="ARBA00048819"/>
    </source>
</evidence>
<dbReference type="Gene3D" id="3.30.590.20">
    <property type="match status" value="1"/>
</dbReference>
<comment type="similarity">
    <text evidence="5">Belongs to the glutamate--cysteine ligase type 2 family. YbdK subfamily.</text>
</comment>
<keyword evidence="2 5" id="KW-0547">Nucleotide-binding</keyword>
<dbReference type="NCBIfam" id="TIGR02050">
    <property type="entry name" value="gshA_cyan_rel"/>
    <property type="match status" value="1"/>
</dbReference>
<keyword evidence="1 5" id="KW-0436">Ligase</keyword>